<protein>
    <submittedName>
        <fullName evidence="3">Aryl-alcohol dehydrogenase</fullName>
    </submittedName>
</protein>
<dbReference type="PANTHER" id="PTHR43364:SF4">
    <property type="entry name" value="NAD(P)-LINKED OXIDOREDUCTASE SUPERFAMILY PROTEIN"/>
    <property type="match status" value="1"/>
</dbReference>
<dbReference type="SUPFAM" id="SSF51430">
    <property type="entry name" value="NAD(P)-linked oxidoreductase"/>
    <property type="match status" value="1"/>
</dbReference>
<dbReference type="Gene3D" id="3.20.20.100">
    <property type="entry name" value="NADP-dependent oxidoreductase domain"/>
    <property type="match status" value="1"/>
</dbReference>
<dbReference type="OrthoDB" id="37537at2759"/>
<evidence type="ECO:0000313" key="4">
    <source>
        <dbReference type="Proteomes" id="UP000053815"/>
    </source>
</evidence>
<dbReference type="GO" id="GO:0016491">
    <property type="term" value="F:oxidoreductase activity"/>
    <property type="evidence" value="ECO:0007669"/>
    <property type="project" value="UniProtKB-KW"/>
</dbReference>
<dbReference type="GO" id="GO:0005829">
    <property type="term" value="C:cytosol"/>
    <property type="evidence" value="ECO:0007669"/>
    <property type="project" value="UniProtKB-ARBA"/>
</dbReference>
<dbReference type="STRING" id="91626.A0A0C9LRZ6"/>
<dbReference type="Proteomes" id="UP000053815">
    <property type="component" value="Unassembled WGS sequence"/>
</dbReference>
<gene>
    <name evidence="3" type="ORF">MAM1_0022d01888</name>
</gene>
<dbReference type="AlphaFoldDB" id="A0A0C9LRZ6"/>
<accession>A0A0C9LRZ6</accession>
<name>A0A0C9LRZ6_9FUNG</name>
<keyword evidence="4" id="KW-1185">Reference proteome</keyword>
<dbReference type="CDD" id="cd19079">
    <property type="entry name" value="AKR_EcYajO-like"/>
    <property type="match status" value="1"/>
</dbReference>
<feature type="domain" description="NADP-dependent oxidoreductase" evidence="2">
    <location>
        <begin position="29"/>
        <end position="342"/>
    </location>
</feature>
<dbReference type="PANTHER" id="PTHR43364">
    <property type="entry name" value="NADH-SPECIFIC METHYLGLYOXAL REDUCTASE-RELATED"/>
    <property type="match status" value="1"/>
</dbReference>
<organism evidence="3">
    <name type="scientific">Mucor ambiguus</name>
    <dbReference type="NCBI Taxonomy" id="91626"/>
    <lineage>
        <taxon>Eukaryota</taxon>
        <taxon>Fungi</taxon>
        <taxon>Fungi incertae sedis</taxon>
        <taxon>Mucoromycota</taxon>
        <taxon>Mucoromycotina</taxon>
        <taxon>Mucoromycetes</taxon>
        <taxon>Mucorales</taxon>
        <taxon>Mucorineae</taxon>
        <taxon>Mucoraceae</taxon>
        <taxon>Mucor</taxon>
    </lineage>
</organism>
<dbReference type="InterPro" id="IPR050523">
    <property type="entry name" value="AKR_Detox_Biosynth"/>
</dbReference>
<dbReference type="InterPro" id="IPR036812">
    <property type="entry name" value="NAD(P)_OxRdtase_dom_sf"/>
</dbReference>
<dbReference type="Pfam" id="PF00248">
    <property type="entry name" value="Aldo_ket_red"/>
    <property type="match status" value="1"/>
</dbReference>
<sequence length="354" mass="40274">MSITTEEQKLPKMEYVRFGKTGLRVSRFALGCMSYGSSKWQPWVKDEDESLELIGKAYDAGINFFDTADAYSNGESERVLGKAIKKFNMPRSRIVVATKVFFPVADDVGNNVLGKQLDDEPEFVNSFGLSRKHIFDAVDASLERLGLDYIDLYQIHRFDHQTPIEETMEALNDLVRSGKVRYIGCSSCYAWEFQKANRIAEKNGWTTFSSMQNLYNLIYREEEREMIPYCEDSGIASIHWSPLARGLLTGKSRNSTRLESDHAINLFFAKKESANNDEIIDRVVEVAERLGHSPAQVSLAWMLSKPHCTSPIVGIGKLENLYDVIGSLAVKLSEEDIKYLEEPYIPRNLIYMSK</sequence>
<keyword evidence="1" id="KW-0560">Oxidoreductase</keyword>
<dbReference type="FunFam" id="3.20.20.100:FF:000004">
    <property type="entry name" value="Oxidoreductase, aldo/keto reductase"/>
    <property type="match status" value="1"/>
</dbReference>
<reference evidence="3" key="1">
    <citation type="submission" date="2014-09" db="EMBL/GenBank/DDBJ databases">
        <title>Draft genome sequence of an oleaginous Mucoromycotina fungus Mucor ambiguus NBRC6742.</title>
        <authorList>
            <person name="Takeda I."/>
            <person name="Yamane N."/>
            <person name="Morita T."/>
            <person name="Tamano K."/>
            <person name="Machida M."/>
            <person name="Baker S."/>
            <person name="Koike H."/>
        </authorList>
    </citation>
    <scope>NUCLEOTIDE SEQUENCE</scope>
    <source>
        <strain evidence="3">NBRC 6742</strain>
    </source>
</reference>
<dbReference type="InterPro" id="IPR023210">
    <property type="entry name" value="NADP_OxRdtase_dom"/>
</dbReference>
<evidence type="ECO:0000256" key="1">
    <source>
        <dbReference type="ARBA" id="ARBA00023002"/>
    </source>
</evidence>
<dbReference type="EMBL" id="DF836311">
    <property type="protein sequence ID" value="GAN02445.1"/>
    <property type="molecule type" value="Genomic_DNA"/>
</dbReference>
<evidence type="ECO:0000313" key="3">
    <source>
        <dbReference type="EMBL" id="GAN02445.1"/>
    </source>
</evidence>
<proteinExistence type="predicted"/>
<evidence type="ECO:0000259" key="2">
    <source>
        <dbReference type="Pfam" id="PF00248"/>
    </source>
</evidence>